<name>A0A3N7ELF2_POPTR</name>
<evidence type="ECO:0000313" key="2">
    <source>
        <dbReference type="EMBL" id="RQO87099.1"/>
    </source>
</evidence>
<evidence type="ECO:0000256" key="1">
    <source>
        <dbReference type="SAM" id="SignalP"/>
    </source>
</evidence>
<keyword evidence="1" id="KW-0732">Signal</keyword>
<dbReference type="InParanoid" id="A0A3N7ELF2"/>
<dbReference type="Proteomes" id="UP000006729">
    <property type="component" value="Chromosome 2"/>
</dbReference>
<accession>A0A3N7ELF2</accession>
<keyword evidence="3" id="KW-1185">Reference proteome</keyword>
<dbReference type="AlphaFoldDB" id="A0A3N7ELF2"/>
<protein>
    <submittedName>
        <fullName evidence="2">Uncharacterized protein</fullName>
    </submittedName>
</protein>
<evidence type="ECO:0000313" key="3">
    <source>
        <dbReference type="Proteomes" id="UP000006729"/>
    </source>
</evidence>
<reference evidence="2 3" key="1">
    <citation type="journal article" date="2006" name="Science">
        <title>The genome of black cottonwood, Populus trichocarpa (Torr. &amp; Gray).</title>
        <authorList>
            <person name="Tuskan G.A."/>
            <person name="Difazio S."/>
            <person name="Jansson S."/>
            <person name="Bohlmann J."/>
            <person name="Grigoriev I."/>
            <person name="Hellsten U."/>
            <person name="Putnam N."/>
            <person name="Ralph S."/>
            <person name="Rombauts S."/>
            <person name="Salamov A."/>
            <person name="Schein J."/>
            <person name="Sterck L."/>
            <person name="Aerts A."/>
            <person name="Bhalerao R.R."/>
            <person name="Bhalerao R.P."/>
            <person name="Blaudez D."/>
            <person name="Boerjan W."/>
            <person name="Brun A."/>
            <person name="Brunner A."/>
            <person name="Busov V."/>
            <person name="Campbell M."/>
            <person name="Carlson J."/>
            <person name="Chalot M."/>
            <person name="Chapman J."/>
            <person name="Chen G.L."/>
            <person name="Cooper D."/>
            <person name="Coutinho P.M."/>
            <person name="Couturier J."/>
            <person name="Covert S."/>
            <person name="Cronk Q."/>
            <person name="Cunningham R."/>
            <person name="Davis J."/>
            <person name="Degroeve S."/>
            <person name="Dejardin A."/>
            <person name="Depamphilis C."/>
            <person name="Detter J."/>
            <person name="Dirks B."/>
            <person name="Dubchak I."/>
            <person name="Duplessis S."/>
            <person name="Ehlting J."/>
            <person name="Ellis B."/>
            <person name="Gendler K."/>
            <person name="Goodstein D."/>
            <person name="Gribskov M."/>
            <person name="Grimwood J."/>
            <person name="Groover A."/>
            <person name="Gunter L."/>
            <person name="Hamberger B."/>
            <person name="Heinze B."/>
            <person name="Helariutta Y."/>
            <person name="Henrissat B."/>
            <person name="Holligan D."/>
            <person name="Holt R."/>
            <person name="Huang W."/>
            <person name="Islam-Faridi N."/>
            <person name="Jones S."/>
            <person name="Jones-Rhoades M."/>
            <person name="Jorgensen R."/>
            <person name="Joshi C."/>
            <person name="Kangasjarvi J."/>
            <person name="Karlsson J."/>
            <person name="Kelleher C."/>
            <person name="Kirkpatrick R."/>
            <person name="Kirst M."/>
            <person name="Kohler A."/>
            <person name="Kalluri U."/>
            <person name="Larimer F."/>
            <person name="Leebens-Mack J."/>
            <person name="Leple J.C."/>
            <person name="Locascio P."/>
            <person name="Lou Y."/>
            <person name="Lucas S."/>
            <person name="Martin F."/>
            <person name="Montanini B."/>
            <person name="Napoli C."/>
            <person name="Nelson D.R."/>
            <person name="Nelson C."/>
            <person name="Nieminen K."/>
            <person name="Nilsson O."/>
            <person name="Pereda V."/>
            <person name="Peter G."/>
            <person name="Philippe R."/>
            <person name="Pilate G."/>
            <person name="Poliakov A."/>
            <person name="Razumovskaya J."/>
            <person name="Richardson P."/>
            <person name="Rinaldi C."/>
            <person name="Ritland K."/>
            <person name="Rouze P."/>
            <person name="Ryaboy D."/>
            <person name="Schmutz J."/>
            <person name="Schrader J."/>
            <person name="Segerman B."/>
            <person name="Shin H."/>
            <person name="Siddiqui A."/>
            <person name="Sterky F."/>
            <person name="Terry A."/>
            <person name="Tsai C.J."/>
            <person name="Uberbacher E."/>
            <person name="Unneberg P."/>
            <person name="Vahala J."/>
            <person name="Wall K."/>
            <person name="Wessler S."/>
            <person name="Yang G."/>
            <person name="Yin T."/>
            <person name="Douglas C."/>
            <person name="Marra M."/>
            <person name="Sandberg G."/>
            <person name="Van de Peer Y."/>
            <person name="Rokhsar D."/>
        </authorList>
    </citation>
    <scope>NUCLEOTIDE SEQUENCE [LARGE SCALE GENOMIC DNA]</scope>
    <source>
        <strain evidence="3">cv. Nisqually</strain>
    </source>
</reference>
<gene>
    <name evidence="2" type="ORF">POPTR_002G175250</name>
</gene>
<sequence length="43" mass="4955">MCLSQVMFLSIIQIYAYCHTQVANPRHASQRQDPLTNQSLLMC</sequence>
<proteinExistence type="predicted"/>
<organism evidence="2 3">
    <name type="scientific">Populus trichocarpa</name>
    <name type="common">Western balsam poplar</name>
    <name type="synonym">Populus balsamifera subsp. trichocarpa</name>
    <dbReference type="NCBI Taxonomy" id="3694"/>
    <lineage>
        <taxon>Eukaryota</taxon>
        <taxon>Viridiplantae</taxon>
        <taxon>Streptophyta</taxon>
        <taxon>Embryophyta</taxon>
        <taxon>Tracheophyta</taxon>
        <taxon>Spermatophyta</taxon>
        <taxon>Magnoliopsida</taxon>
        <taxon>eudicotyledons</taxon>
        <taxon>Gunneridae</taxon>
        <taxon>Pentapetalae</taxon>
        <taxon>rosids</taxon>
        <taxon>fabids</taxon>
        <taxon>Malpighiales</taxon>
        <taxon>Salicaceae</taxon>
        <taxon>Saliceae</taxon>
        <taxon>Populus</taxon>
    </lineage>
</organism>
<feature type="signal peptide" evidence="1">
    <location>
        <begin position="1"/>
        <end position="18"/>
    </location>
</feature>
<dbReference type="EMBL" id="CM009291">
    <property type="protein sequence ID" value="RQO87099.1"/>
    <property type="molecule type" value="Genomic_DNA"/>
</dbReference>
<feature type="chain" id="PRO_5018305792" evidence="1">
    <location>
        <begin position="19"/>
        <end position="43"/>
    </location>
</feature>